<dbReference type="Gene3D" id="3.30.70.100">
    <property type="match status" value="1"/>
</dbReference>
<dbReference type="InterPro" id="IPR017968">
    <property type="entry name" value="Acylphosphatase_CS"/>
</dbReference>
<evidence type="ECO:0000256" key="1">
    <source>
        <dbReference type="ARBA" id="ARBA00005614"/>
    </source>
</evidence>
<evidence type="ECO:0000256" key="7">
    <source>
        <dbReference type="RuleBase" id="RU004168"/>
    </source>
</evidence>
<organism evidence="9 10">
    <name type="scientific">Salininema proteolyticum</name>
    <dbReference type="NCBI Taxonomy" id="1607685"/>
    <lineage>
        <taxon>Bacteria</taxon>
        <taxon>Bacillati</taxon>
        <taxon>Actinomycetota</taxon>
        <taxon>Actinomycetes</taxon>
        <taxon>Glycomycetales</taxon>
        <taxon>Glycomycetaceae</taxon>
        <taxon>Salininema</taxon>
    </lineage>
</organism>
<dbReference type="EC" id="3.6.1.7" evidence="2 5"/>
<dbReference type="PANTHER" id="PTHR47268">
    <property type="entry name" value="ACYLPHOSPHATASE"/>
    <property type="match status" value="1"/>
</dbReference>
<dbReference type="InterPro" id="IPR020456">
    <property type="entry name" value="Acylphosphatase"/>
</dbReference>
<evidence type="ECO:0000256" key="3">
    <source>
        <dbReference type="ARBA" id="ARBA00015991"/>
    </source>
</evidence>
<protein>
    <recommendedName>
        <fullName evidence="3 5">Acylphosphatase</fullName>
        <ecNumber evidence="2 5">3.6.1.7</ecNumber>
    </recommendedName>
</protein>
<dbReference type="Proteomes" id="UP001595823">
    <property type="component" value="Unassembled WGS sequence"/>
</dbReference>
<dbReference type="PRINTS" id="PR00112">
    <property type="entry name" value="ACYLPHPHTASE"/>
</dbReference>
<gene>
    <name evidence="9" type="ORF">ACFPET_20055</name>
</gene>
<keyword evidence="5 6" id="KW-0378">Hydrolase</keyword>
<evidence type="ECO:0000256" key="5">
    <source>
        <dbReference type="PROSITE-ProRule" id="PRU00520"/>
    </source>
</evidence>
<evidence type="ECO:0000313" key="10">
    <source>
        <dbReference type="Proteomes" id="UP001595823"/>
    </source>
</evidence>
<feature type="active site" evidence="5">
    <location>
        <position position="36"/>
    </location>
</feature>
<feature type="active site" evidence="5">
    <location>
        <position position="18"/>
    </location>
</feature>
<feature type="domain" description="Acylphosphatase-like" evidence="8">
    <location>
        <begin position="3"/>
        <end position="89"/>
    </location>
</feature>
<dbReference type="PROSITE" id="PS51160">
    <property type="entry name" value="ACYLPHOSPHATASE_3"/>
    <property type="match status" value="1"/>
</dbReference>
<dbReference type="SUPFAM" id="SSF54975">
    <property type="entry name" value="Acylphosphatase/BLUF domain-like"/>
    <property type="match status" value="1"/>
</dbReference>
<dbReference type="PANTHER" id="PTHR47268:SF4">
    <property type="entry name" value="ACYLPHOSPHATASE"/>
    <property type="match status" value="1"/>
</dbReference>
<dbReference type="PROSITE" id="PS00151">
    <property type="entry name" value="ACYLPHOSPHATASE_2"/>
    <property type="match status" value="1"/>
</dbReference>
<evidence type="ECO:0000256" key="2">
    <source>
        <dbReference type="ARBA" id="ARBA00012150"/>
    </source>
</evidence>
<dbReference type="InterPro" id="IPR036046">
    <property type="entry name" value="Acylphosphatase-like_dom_sf"/>
</dbReference>
<comment type="catalytic activity">
    <reaction evidence="4 5 6">
        <text>an acyl phosphate + H2O = a carboxylate + phosphate + H(+)</text>
        <dbReference type="Rhea" id="RHEA:14965"/>
        <dbReference type="ChEBI" id="CHEBI:15377"/>
        <dbReference type="ChEBI" id="CHEBI:15378"/>
        <dbReference type="ChEBI" id="CHEBI:29067"/>
        <dbReference type="ChEBI" id="CHEBI:43474"/>
        <dbReference type="ChEBI" id="CHEBI:59918"/>
        <dbReference type="EC" id="3.6.1.7"/>
    </reaction>
</comment>
<proteinExistence type="inferred from homology"/>
<comment type="similarity">
    <text evidence="1 7">Belongs to the acylphosphatase family.</text>
</comment>
<evidence type="ECO:0000259" key="8">
    <source>
        <dbReference type="PROSITE" id="PS51160"/>
    </source>
</evidence>
<name>A0ABV8U492_9ACTN</name>
<dbReference type="EMBL" id="JBHSDK010000034">
    <property type="protein sequence ID" value="MFC4337493.1"/>
    <property type="molecule type" value="Genomic_DNA"/>
</dbReference>
<dbReference type="PROSITE" id="PS00150">
    <property type="entry name" value="ACYLPHOSPHATASE_1"/>
    <property type="match status" value="1"/>
</dbReference>
<reference evidence="10" key="1">
    <citation type="journal article" date="2019" name="Int. J. Syst. Evol. Microbiol.">
        <title>The Global Catalogue of Microorganisms (GCM) 10K type strain sequencing project: providing services to taxonomists for standard genome sequencing and annotation.</title>
        <authorList>
            <consortium name="The Broad Institute Genomics Platform"/>
            <consortium name="The Broad Institute Genome Sequencing Center for Infectious Disease"/>
            <person name="Wu L."/>
            <person name="Ma J."/>
        </authorList>
    </citation>
    <scope>NUCLEOTIDE SEQUENCE [LARGE SCALE GENOMIC DNA]</scope>
    <source>
        <strain evidence="10">IBRC-M 10908</strain>
    </source>
</reference>
<comment type="caution">
    <text evidence="9">The sequence shown here is derived from an EMBL/GenBank/DDBJ whole genome shotgun (WGS) entry which is preliminary data.</text>
</comment>
<keyword evidence="10" id="KW-1185">Reference proteome</keyword>
<dbReference type="RefSeq" id="WP_380624535.1">
    <property type="nucleotide sequence ID" value="NZ_JBHSDK010000034.1"/>
</dbReference>
<evidence type="ECO:0000256" key="4">
    <source>
        <dbReference type="ARBA" id="ARBA00047645"/>
    </source>
</evidence>
<dbReference type="InterPro" id="IPR001792">
    <property type="entry name" value="Acylphosphatase-like_dom"/>
</dbReference>
<evidence type="ECO:0000256" key="6">
    <source>
        <dbReference type="RuleBase" id="RU000553"/>
    </source>
</evidence>
<evidence type="ECO:0000313" key="9">
    <source>
        <dbReference type="EMBL" id="MFC4337493.1"/>
    </source>
</evidence>
<dbReference type="Pfam" id="PF00708">
    <property type="entry name" value="Acylphosphatase"/>
    <property type="match status" value="1"/>
</dbReference>
<sequence length="101" mass="10850">MKRVLITVTGRVQGVCFRAETQREATRRGLTGWVRNRTDGTVQIACEGHPEAVDALTAWAATGPPAAEVTTIETRQTHPEGTRGFTILPTAIAGIDHNDIG</sequence>
<accession>A0ABV8U492</accession>